<proteinExistence type="predicted"/>
<keyword evidence="8" id="KW-1185">Reference proteome</keyword>
<dbReference type="Proteomes" id="UP000051574">
    <property type="component" value="Unassembled WGS sequence"/>
</dbReference>
<keyword evidence="4 6" id="KW-0418">Kinase</keyword>
<dbReference type="OrthoDB" id="272370at2759"/>
<dbReference type="GO" id="GO:0035299">
    <property type="term" value="F:inositol-1,3,4,5,6-pentakisphosphate 2-kinase activity"/>
    <property type="evidence" value="ECO:0007669"/>
    <property type="project" value="UniProtKB-EC"/>
</dbReference>
<dbReference type="EMBL" id="LJIG01016392">
    <property type="protein sequence ID" value="KRT80740.1"/>
    <property type="molecule type" value="Genomic_DNA"/>
</dbReference>
<name>A0A0T6B0P0_9SCAR</name>
<keyword evidence="5 6" id="KW-0067">ATP-binding</keyword>
<comment type="function">
    <text evidence="6">Phosphorylates Ins(1,3,4,5,6)P5 at position 2 to form Ins(1,2,3,4,5,6)P6 (InsP6 or phytate).</text>
</comment>
<dbReference type="GO" id="GO:0005634">
    <property type="term" value="C:nucleus"/>
    <property type="evidence" value="ECO:0007669"/>
    <property type="project" value="TreeGrafter"/>
</dbReference>
<evidence type="ECO:0000256" key="1">
    <source>
        <dbReference type="ARBA" id="ARBA00012023"/>
    </source>
</evidence>
<protein>
    <recommendedName>
        <fullName evidence="1 6">Inositol-pentakisphosphate 2-kinase</fullName>
        <ecNumber evidence="1 6">2.7.1.158</ecNumber>
    </recommendedName>
</protein>
<gene>
    <name evidence="7" type="ORF">AMK59_4918</name>
</gene>
<dbReference type="EC" id="2.7.1.158" evidence="1 6"/>
<organism evidence="7 8">
    <name type="scientific">Oryctes borbonicus</name>
    <dbReference type="NCBI Taxonomy" id="1629725"/>
    <lineage>
        <taxon>Eukaryota</taxon>
        <taxon>Metazoa</taxon>
        <taxon>Ecdysozoa</taxon>
        <taxon>Arthropoda</taxon>
        <taxon>Hexapoda</taxon>
        <taxon>Insecta</taxon>
        <taxon>Pterygota</taxon>
        <taxon>Neoptera</taxon>
        <taxon>Endopterygota</taxon>
        <taxon>Coleoptera</taxon>
        <taxon>Polyphaga</taxon>
        <taxon>Scarabaeiformia</taxon>
        <taxon>Scarabaeidae</taxon>
        <taxon>Dynastinae</taxon>
        <taxon>Oryctes</taxon>
    </lineage>
</organism>
<evidence type="ECO:0000256" key="5">
    <source>
        <dbReference type="ARBA" id="ARBA00022840"/>
    </source>
</evidence>
<dbReference type="InterPro" id="IPR009286">
    <property type="entry name" value="Ins_P5_2-kin"/>
</dbReference>
<evidence type="ECO:0000313" key="8">
    <source>
        <dbReference type="Proteomes" id="UP000051574"/>
    </source>
</evidence>
<sequence>MIKAIKSLIYNPQNNFKIFRNGVFVYGEQVSIDVFYDVMKEMLYSDDKMSTYSLLEEFCDILYTTLIKQIDKQYTDHKCVELHHQTIETSDNYSATTVTIDDTNHLSCALPEGCILERILSIQKFDQLGLDRYKDLVNSYCDDIVVEKSYVERLSKEVSVTKCPKCVIRKYVNKNLIWDERREICELDFVPYLVASVANDCSLMLTYRRCSSRDRLMSEEHFLERTSESFVFNVGVFDLYPKPLSTIEKHVKRKLKIDSLPFDNIPCNQRIS</sequence>
<evidence type="ECO:0000256" key="2">
    <source>
        <dbReference type="ARBA" id="ARBA00022679"/>
    </source>
</evidence>
<evidence type="ECO:0000313" key="7">
    <source>
        <dbReference type="EMBL" id="KRT80740.1"/>
    </source>
</evidence>
<dbReference type="Pfam" id="PF06090">
    <property type="entry name" value="Ins_P5_2-kin"/>
    <property type="match status" value="1"/>
</dbReference>
<keyword evidence="3 6" id="KW-0547">Nucleotide-binding</keyword>
<dbReference type="GO" id="GO:0032958">
    <property type="term" value="P:inositol phosphate biosynthetic process"/>
    <property type="evidence" value="ECO:0007669"/>
    <property type="project" value="TreeGrafter"/>
</dbReference>
<evidence type="ECO:0000256" key="3">
    <source>
        <dbReference type="ARBA" id="ARBA00022741"/>
    </source>
</evidence>
<reference evidence="7 8" key="1">
    <citation type="submission" date="2015-09" db="EMBL/GenBank/DDBJ databases">
        <title>Draft genome of the scarab beetle Oryctes borbonicus.</title>
        <authorList>
            <person name="Meyer J.M."/>
            <person name="Markov G.V."/>
            <person name="Baskaran P."/>
            <person name="Herrmann M."/>
            <person name="Sommer R.J."/>
            <person name="Roedelsperger C."/>
        </authorList>
    </citation>
    <scope>NUCLEOTIDE SEQUENCE [LARGE SCALE GENOMIC DNA]</scope>
    <source>
        <strain evidence="7">OB123</strain>
        <tissue evidence="7">Whole animal</tissue>
    </source>
</reference>
<comment type="catalytic activity">
    <reaction evidence="6">
        <text>1D-myo-inositol 1,3,4,5,6-pentakisphosphate + ATP = 1D-myo-inositol hexakisphosphate + ADP + H(+)</text>
        <dbReference type="Rhea" id="RHEA:20313"/>
        <dbReference type="ChEBI" id="CHEBI:15378"/>
        <dbReference type="ChEBI" id="CHEBI:30616"/>
        <dbReference type="ChEBI" id="CHEBI:57733"/>
        <dbReference type="ChEBI" id="CHEBI:58130"/>
        <dbReference type="ChEBI" id="CHEBI:456216"/>
        <dbReference type="EC" id="2.7.1.158"/>
    </reaction>
</comment>
<comment type="caution">
    <text evidence="7">The sequence shown here is derived from an EMBL/GenBank/DDBJ whole genome shotgun (WGS) entry which is preliminary data.</text>
</comment>
<keyword evidence="2 6" id="KW-0808">Transferase</keyword>
<dbReference type="PANTHER" id="PTHR14456">
    <property type="entry name" value="INOSITOL POLYPHOSPHATE KINASE 1"/>
    <property type="match status" value="1"/>
</dbReference>
<comment type="domain">
    <text evidence="6">The EXKPK motif is conserved in inositol-pentakisphosphate 2-kinases of both family 1 and 2.</text>
</comment>
<evidence type="ECO:0000256" key="6">
    <source>
        <dbReference type="RuleBase" id="RU364126"/>
    </source>
</evidence>
<dbReference type="PANTHER" id="PTHR14456:SF2">
    <property type="entry name" value="INOSITOL-PENTAKISPHOSPHATE 2-KINASE"/>
    <property type="match status" value="1"/>
</dbReference>
<dbReference type="GO" id="GO:0005524">
    <property type="term" value="F:ATP binding"/>
    <property type="evidence" value="ECO:0007669"/>
    <property type="project" value="UniProtKB-KW"/>
</dbReference>
<accession>A0A0T6B0P0</accession>
<dbReference type="AlphaFoldDB" id="A0A0T6B0P0"/>
<evidence type="ECO:0000256" key="4">
    <source>
        <dbReference type="ARBA" id="ARBA00022777"/>
    </source>
</evidence>